<keyword evidence="7" id="KW-1185">Reference proteome</keyword>
<gene>
    <name evidence="5" type="ORF">CIPAW_08G085100</name>
    <name evidence="6" type="ORF">I3842_08G085800</name>
</gene>
<name>A0A8T1PKE2_CARIL</name>
<reference evidence="5" key="1">
    <citation type="submission" date="2020-12" db="EMBL/GenBank/DDBJ databases">
        <title>WGS assembly of Carya illinoinensis cv. Pawnee.</title>
        <authorList>
            <person name="Platts A."/>
            <person name="Shu S."/>
            <person name="Wright S."/>
            <person name="Barry K."/>
            <person name="Edger P."/>
            <person name="Pires J.C."/>
            <person name="Schmutz J."/>
        </authorList>
    </citation>
    <scope>NUCLEOTIDE SEQUENCE</scope>
    <source>
        <tissue evidence="5">Leaf</tissue>
    </source>
</reference>
<reference evidence="6" key="2">
    <citation type="submission" date="2021-01" db="EMBL/GenBank/DDBJ databases">
        <authorList>
            <person name="Lovell J.T."/>
            <person name="Bentley N."/>
            <person name="Bhattarai G."/>
            <person name="Jenkins J.W."/>
            <person name="Sreedasyam A."/>
            <person name="Alarcon Y."/>
            <person name="Bock C."/>
            <person name="Boston L."/>
            <person name="Carlson J."/>
            <person name="Cervantes K."/>
            <person name="Clermont K."/>
            <person name="Krom N."/>
            <person name="Kubenka K."/>
            <person name="Mamidi S."/>
            <person name="Mattison C."/>
            <person name="Monteros M."/>
            <person name="Pisani C."/>
            <person name="Plott C."/>
            <person name="Rajasekar S."/>
            <person name="Rhein H.S."/>
            <person name="Rohla C."/>
            <person name="Song M."/>
            <person name="Hilaire R.S."/>
            <person name="Shu S."/>
            <person name="Wells L."/>
            <person name="Wang X."/>
            <person name="Webber J."/>
            <person name="Heerema R.J."/>
            <person name="Klein P."/>
            <person name="Conner P."/>
            <person name="Grauke L."/>
            <person name="Grimwood J."/>
            <person name="Schmutz J."/>
            <person name="Randall J.J."/>
        </authorList>
    </citation>
    <scope>NUCLEOTIDE SEQUENCE</scope>
    <source>
        <tissue evidence="6">Leaf</tissue>
    </source>
</reference>
<comment type="caution">
    <text evidence="5">The sequence shown here is derived from an EMBL/GenBank/DDBJ whole genome shotgun (WGS) entry which is preliminary data.</text>
</comment>
<dbReference type="Proteomes" id="UP000811609">
    <property type="component" value="Chromosome 8"/>
</dbReference>
<dbReference type="GO" id="GO:0005634">
    <property type="term" value="C:nucleus"/>
    <property type="evidence" value="ECO:0007669"/>
    <property type="project" value="UniProtKB-SubCell"/>
</dbReference>
<evidence type="ECO:0000256" key="4">
    <source>
        <dbReference type="SAM" id="MobiDB-lite"/>
    </source>
</evidence>
<feature type="region of interest" description="Disordered" evidence="4">
    <location>
        <begin position="1"/>
        <end position="23"/>
    </location>
</feature>
<protein>
    <submittedName>
        <fullName evidence="5">Uncharacterized protein</fullName>
    </submittedName>
</protein>
<dbReference type="GO" id="GO:0010112">
    <property type="term" value="P:regulation of systemic acquired resistance"/>
    <property type="evidence" value="ECO:0007669"/>
    <property type="project" value="InterPro"/>
</dbReference>
<accession>A0A8T1PKE2</accession>
<keyword evidence="3" id="KW-0539">Nucleus</keyword>
<comment type="similarity">
    <text evidence="2">Belongs to the NPR1-interactor family.</text>
</comment>
<evidence type="ECO:0000313" key="7">
    <source>
        <dbReference type="Proteomes" id="UP000811609"/>
    </source>
</evidence>
<dbReference type="AlphaFoldDB" id="A0A8T1PKE2"/>
<dbReference type="InterPro" id="IPR031425">
    <property type="entry name" value="NPR1/NH1-interacting"/>
</dbReference>
<dbReference type="PANTHER" id="PTHR33669">
    <property type="entry name" value="PROTEIN NEGATIVE REGULATOR OF RESISTANCE"/>
    <property type="match status" value="1"/>
</dbReference>
<proteinExistence type="inferred from homology"/>
<dbReference type="EMBL" id="CM031832">
    <property type="protein sequence ID" value="KAG6699919.1"/>
    <property type="molecule type" value="Genomic_DNA"/>
</dbReference>
<evidence type="ECO:0000256" key="2">
    <source>
        <dbReference type="ARBA" id="ARBA00009937"/>
    </source>
</evidence>
<evidence type="ECO:0000313" key="5">
    <source>
        <dbReference type="EMBL" id="KAG6644909.1"/>
    </source>
</evidence>
<evidence type="ECO:0000313" key="6">
    <source>
        <dbReference type="EMBL" id="KAG6699919.1"/>
    </source>
</evidence>
<organism evidence="5 7">
    <name type="scientific">Carya illinoinensis</name>
    <name type="common">Pecan</name>
    <dbReference type="NCBI Taxonomy" id="32201"/>
    <lineage>
        <taxon>Eukaryota</taxon>
        <taxon>Viridiplantae</taxon>
        <taxon>Streptophyta</taxon>
        <taxon>Embryophyta</taxon>
        <taxon>Tracheophyta</taxon>
        <taxon>Spermatophyta</taxon>
        <taxon>Magnoliopsida</taxon>
        <taxon>eudicotyledons</taxon>
        <taxon>Gunneridae</taxon>
        <taxon>Pentapetalae</taxon>
        <taxon>rosids</taxon>
        <taxon>fabids</taxon>
        <taxon>Fagales</taxon>
        <taxon>Juglandaceae</taxon>
        <taxon>Carya</taxon>
    </lineage>
</organism>
<comment type="subcellular location">
    <subcellularLocation>
        <location evidence="1">Nucleus</location>
    </subcellularLocation>
</comment>
<evidence type="ECO:0000256" key="1">
    <source>
        <dbReference type="ARBA" id="ARBA00004123"/>
    </source>
</evidence>
<dbReference type="Proteomes" id="UP000811246">
    <property type="component" value="Chromosome 8"/>
</dbReference>
<dbReference type="OrthoDB" id="1304316at2759"/>
<dbReference type="EMBL" id="CM031816">
    <property type="protein sequence ID" value="KAG6644909.1"/>
    <property type="molecule type" value="Genomic_DNA"/>
</dbReference>
<sequence length="131" mass="15024">MEGASKKRKYCLDHDDDGEEDDEQKMEKFFALIRNIREALDQRVRSNGPDDVIEGSIEINNKRSKKNKVIEEEKKIKIVTEVWKPSFEPEDFMEKVAAGAQLQTVLGSSQIQKADQEKEEDGLVLDLKLSL</sequence>
<evidence type="ECO:0000256" key="3">
    <source>
        <dbReference type="ARBA" id="ARBA00023242"/>
    </source>
</evidence>
<feature type="compositionally biased region" description="Acidic residues" evidence="4">
    <location>
        <begin position="14"/>
        <end position="23"/>
    </location>
</feature>
<dbReference type="Pfam" id="PF15699">
    <property type="entry name" value="NPR1_interact"/>
    <property type="match status" value="1"/>
</dbReference>
<dbReference type="PANTHER" id="PTHR33669:SF14">
    <property type="entry name" value="NRR REPRESSOR HOMOLOG 3"/>
    <property type="match status" value="1"/>
</dbReference>